<organism evidence="1 2">
    <name type="scientific">Paenibacillus endophyticus</name>
    <dbReference type="NCBI Taxonomy" id="1294268"/>
    <lineage>
        <taxon>Bacteria</taxon>
        <taxon>Bacillati</taxon>
        <taxon>Bacillota</taxon>
        <taxon>Bacilli</taxon>
        <taxon>Bacillales</taxon>
        <taxon>Paenibacillaceae</taxon>
        <taxon>Paenibacillus</taxon>
    </lineage>
</organism>
<sequence>MQKIVGHHTSTGYLELELNPKSDLEEFAEVFAGYKDLYLIHSAHYEDKKDSTDPMVQHVLYSLEQKGNLIAQFENLKSRKSVNGESLLEKVYEETSKLNKELYPDFSNQNNLNVK</sequence>
<proteinExistence type="predicted"/>
<evidence type="ECO:0000313" key="2">
    <source>
        <dbReference type="Proteomes" id="UP000518605"/>
    </source>
</evidence>
<dbReference type="Proteomes" id="UP000518605">
    <property type="component" value="Unassembled WGS sequence"/>
</dbReference>
<dbReference type="AlphaFoldDB" id="A0A7W5G9I8"/>
<evidence type="ECO:0000313" key="1">
    <source>
        <dbReference type="EMBL" id="MBB3151358.1"/>
    </source>
</evidence>
<accession>A0A7W5G9I8</accession>
<name>A0A7W5G9I8_9BACL</name>
<keyword evidence="2" id="KW-1185">Reference proteome</keyword>
<dbReference type="RefSeq" id="WP_183560240.1">
    <property type="nucleotide sequence ID" value="NZ_CBCSLB010000002.1"/>
</dbReference>
<gene>
    <name evidence="1" type="ORF">FHS16_001401</name>
</gene>
<dbReference type="EMBL" id="JACHXW010000003">
    <property type="protein sequence ID" value="MBB3151358.1"/>
    <property type="molecule type" value="Genomic_DNA"/>
</dbReference>
<protein>
    <submittedName>
        <fullName evidence="1">Uncharacterized protein</fullName>
    </submittedName>
</protein>
<reference evidence="1 2" key="1">
    <citation type="submission" date="2020-08" db="EMBL/GenBank/DDBJ databases">
        <title>Genomic Encyclopedia of Type Strains, Phase III (KMG-III): the genomes of soil and plant-associated and newly described type strains.</title>
        <authorList>
            <person name="Whitman W."/>
        </authorList>
    </citation>
    <scope>NUCLEOTIDE SEQUENCE [LARGE SCALE GENOMIC DNA]</scope>
    <source>
        <strain evidence="1 2">CECT 8234</strain>
    </source>
</reference>
<comment type="caution">
    <text evidence="1">The sequence shown here is derived from an EMBL/GenBank/DDBJ whole genome shotgun (WGS) entry which is preliminary data.</text>
</comment>